<accession>A0A382H9Z2</accession>
<reference evidence="1" key="1">
    <citation type="submission" date="2018-05" db="EMBL/GenBank/DDBJ databases">
        <authorList>
            <person name="Lanie J.A."/>
            <person name="Ng W.-L."/>
            <person name="Kazmierczak K.M."/>
            <person name="Andrzejewski T.M."/>
            <person name="Davidsen T.M."/>
            <person name="Wayne K.J."/>
            <person name="Tettelin H."/>
            <person name="Glass J.I."/>
            <person name="Rusch D."/>
            <person name="Podicherti R."/>
            <person name="Tsui H.-C.T."/>
            <person name="Winkler M.E."/>
        </authorList>
    </citation>
    <scope>NUCLEOTIDE SEQUENCE</scope>
</reference>
<sequence length="94" mass="10558">MAKDISPAEIAANQKCDLFALIFQEIEHNPLLLNENLEMVLEDNPVSNKPEATLVKVGLFRASIRTYVAKHPVSGEVINNLPIMVSSWRENSFH</sequence>
<protein>
    <submittedName>
        <fullName evidence="1">Uncharacterized protein</fullName>
    </submittedName>
</protein>
<dbReference type="EMBL" id="UINC01060030">
    <property type="protein sequence ID" value="SVB84100.1"/>
    <property type="molecule type" value="Genomic_DNA"/>
</dbReference>
<name>A0A382H9Z2_9ZZZZ</name>
<proteinExistence type="predicted"/>
<evidence type="ECO:0000313" key="1">
    <source>
        <dbReference type="EMBL" id="SVB84100.1"/>
    </source>
</evidence>
<organism evidence="1">
    <name type="scientific">marine metagenome</name>
    <dbReference type="NCBI Taxonomy" id="408172"/>
    <lineage>
        <taxon>unclassified sequences</taxon>
        <taxon>metagenomes</taxon>
        <taxon>ecological metagenomes</taxon>
    </lineage>
</organism>
<dbReference type="AlphaFoldDB" id="A0A382H9Z2"/>
<gene>
    <name evidence="1" type="ORF">METZ01_LOCUS236954</name>
</gene>
<feature type="non-terminal residue" evidence="1">
    <location>
        <position position="94"/>
    </location>
</feature>